<dbReference type="InterPro" id="IPR009056">
    <property type="entry name" value="Cyt_c-like_dom"/>
</dbReference>
<keyword evidence="5 9" id="KW-0349">Heme</keyword>
<dbReference type="Gene3D" id="1.10.760.10">
    <property type="entry name" value="Cytochrome c-like domain"/>
    <property type="match status" value="1"/>
</dbReference>
<comment type="subcellular location">
    <subcellularLocation>
        <location evidence="2">Mitochondrion intermembrane space</location>
    </subcellularLocation>
</comment>
<dbReference type="OrthoDB" id="449280at2759"/>
<keyword evidence="11" id="KW-0496">Mitochondrion</keyword>
<dbReference type="Proteomes" id="UP000192223">
    <property type="component" value="Unplaced"/>
</dbReference>
<dbReference type="KEGG" id="apln:108742630"/>
<dbReference type="InParanoid" id="A0A1W4XLQ5"/>
<dbReference type="GO" id="GO:0009055">
    <property type="term" value="F:electron transfer activity"/>
    <property type="evidence" value="ECO:0007669"/>
    <property type="project" value="InterPro"/>
</dbReference>
<dbReference type="PANTHER" id="PTHR11961">
    <property type="entry name" value="CYTOCHROME C"/>
    <property type="match status" value="1"/>
</dbReference>
<keyword evidence="11" id="KW-0679">Respiratory chain</keyword>
<protein>
    <submittedName>
        <fullName evidence="14">Cytochrome c-like</fullName>
    </submittedName>
</protein>
<reference evidence="14" key="1">
    <citation type="submission" date="2025-08" db="UniProtKB">
        <authorList>
            <consortium name="RefSeq"/>
        </authorList>
    </citation>
    <scope>IDENTIFICATION</scope>
    <source>
        <tissue evidence="14">Entire body</tissue>
    </source>
</reference>
<keyword evidence="6 9" id="KW-0479">Metal-binding</keyword>
<dbReference type="PROSITE" id="PS51007">
    <property type="entry name" value="CYTC"/>
    <property type="match status" value="1"/>
</dbReference>
<evidence type="ECO:0000256" key="7">
    <source>
        <dbReference type="ARBA" id="ARBA00022982"/>
    </source>
</evidence>
<keyword evidence="13" id="KW-1185">Reference proteome</keyword>
<dbReference type="FunFam" id="1.10.760.10:FF:000001">
    <property type="entry name" value="Cytochrome c iso-1"/>
    <property type="match status" value="1"/>
</dbReference>
<organism evidence="13 14">
    <name type="scientific">Agrilus planipennis</name>
    <name type="common">Emerald ash borer</name>
    <name type="synonym">Agrilus marcopoli</name>
    <dbReference type="NCBI Taxonomy" id="224129"/>
    <lineage>
        <taxon>Eukaryota</taxon>
        <taxon>Metazoa</taxon>
        <taxon>Ecdysozoa</taxon>
        <taxon>Arthropoda</taxon>
        <taxon>Hexapoda</taxon>
        <taxon>Insecta</taxon>
        <taxon>Pterygota</taxon>
        <taxon>Neoptera</taxon>
        <taxon>Endopterygota</taxon>
        <taxon>Coleoptera</taxon>
        <taxon>Polyphaga</taxon>
        <taxon>Elateriformia</taxon>
        <taxon>Buprestoidea</taxon>
        <taxon>Buprestidae</taxon>
        <taxon>Agrilinae</taxon>
        <taxon>Agrilus</taxon>
    </lineage>
</organism>
<evidence type="ECO:0000256" key="2">
    <source>
        <dbReference type="ARBA" id="ARBA00004569"/>
    </source>
</evidence>
<evidence type="ECO:0000313" key="14">
    <source>
        <dbReference type="RefSeq" id="XP_018333403.1"/>
    </source>
</evidence>
<evidence type="ECO:0000256" key="5">
    <source>
        <dbReference type="ARBA" id="ARBA00022617"/>
    </source>
</evidence>
<sequence>MGDADKGKSTFTKVCATCHTTEKGGKHKVGPNLNGMFSRKSGTAPGFNYSDSMKSKAISWNKSSLNEYLSDPKKYVPGTKMTFAGLKKADERDNVIAFLEKACK</sequence>
<dbReference type="InterPro" id="IPR002327">
    <property type="entry name" value="Cyt_c_1A/1B"/>
</dbReference>
<dbReference type="GO" id="GO:0046872">
    <property type="term" value="F:metal ion binding"/>
    <property type="evidence" value="ECO:0007669"/>
    <property type="project" value="UniProtKB-KW"/>
</dbReference>
<name>A0A1W4XLQ5_AGRPL</name>
<dbReference type="RefSeq" id="XP_018333403.1">
    <property type="nucleotide sequence ID" value="XM_018477901.2"/>
</dbReference>
<comment type="similarity">
    <text evidence="3 10">Belongs to the cytochrome c family.</text>
</comment>
<dbReference type="GO" id="GO:0005758">
    <property type="term" value="C:mitochondrial intermembrane space"/>
    <property type="evidence" value="ECO:0007669"/>
    <property type="project" value="UniProtKB-SubCell"/>
</dbReference>
<keyword evidence="7 11" id="KW-0249">Electron transport</keyword>
<dbReference type="Pfam" id="PF00034">
    <property type="entry name" value="Cytochrom_C"/>
    <property type="match status" value="1"/>
</dbReference>
<evidence type="ECO:0000256" key="4">
    <source>
        <dbReference type="ARBA" id="ARBA00022448"/>
    </source>
</evidence>
<evidence type="ECO:0000259" key="12">
    <source>
        <dbReference type="PROSITE" id="PS51007"/>
    </source>
</evidence>
<keyword evidence="4 11" id="KW-0813">Transport</keyword>
<evidence type="ECO:0000256" key="1">
    <source>
        <dbReference type="ARBA" id="ARBA00002555"/>
    </source>
</evidence>
<evidence type="ECO:0000256" key="10">
    <source>
        <dbReference type="RuleBase" id="RU004426"/>
    </source>
</evidence>
<dbReference type="InterPro" id="IPR036909">
    <property type="entry name" value="Cyt_c-like_dom_sf"/>
</dbReference>
<dbReference type="PRINTS" id="PR00604">
    <property type="entry name" value="CYTCHRMECIAB"/>
</dbReference>
<dbReference type="SUPFAM" id="SSF46626">
    <property type="entry name" value="Cytochrome c"/>
    <property type="match status" value="1"/>
</dbReference>
<evidence type="ECO:0000256" key="9">
    <source>
        <dbReference type="PROSITE-ProRule" id="PRU00433"/>
    </source>
</evidence>
<accession>A0A1W4XLQ5</accession>
<comment type="PTM">
    <text evidence="11">Binds 1 heme group per subunit.</text>
</comment>
<proteinExistence type="inferred from homology"/>
<dbReference type="AlphaFoldDB" id="A0A1W4XLQ5"/>
<gene>
    <name evidence="14" type="primary">LOC108742630</name>
</gene>
<comment type="function">
    <text evidence="1 11">Electron carrier protein. The oxidized form of the cytochrome c heme group can accept an electron from the heme group of the cytochrome c1 subunit of cytochrome reductase. Cytochrome c then transfers this electron to the cytochrome oxidase complex, the final protein carrier in the mitochondrial electron-transport chain.</text>
</comment>
<evidence type="ECO:0000256" key="3">
    <source>
        <dbReference type="ARBA" id="ARBA00006488"/>
    </source>
</evidence>
<feature type="domain" description="Cytochrome c" evidence="12">
    <location>
        <begin position="2"/>
        <end position="103"/>
    </location>
</feature>
<evidence type="ECO:0000256" key="8">
    <source>
        <dbReference type="ARBA" id="ARBA00023004"/>
    </source>
</evidence>
<dbReference type="STRING" id="224129.A0A1W4XLQ5"/>
<evidence type="ECO:0000256" key="11">
    <source>
        <dbReference type="RuleBase" id="RU004427"/>
    </source>
</evidence>
<evidence type="ECO:0000256" key="6">
    <source>
        <dbReference type="ARBA" id="ARBA00022723"/>
    </source>
</evidence>
<dbReference type="GeneID" id="108742630"/>
<keyword evidence="8 9" id="KW-0408">Iron</keyword>
<evidence type="ECO:0000313" key="13">
    <source>
        <dbReference type="Proteomes" id="UP000192223"/>
    </source>
</evidence>
<dbReference type="GO" id="GO:0020037">
    <property type="term" value="F:heme binding"/>
    <property type="evidence" value="ECO:0007669"/>
    <property type="project" value="InterPro"/>
</dbReference>